<keyword evidence="2" id="KW-0472">Membrane</keyword>
<evidence type="ECO:0000256" key="1">
    <source>
        <dbReference type="SAM" id="MobiDB-lite"/>
    </source>
</evidence>
<accession>A0ABT4D7S0</accession>
<reference evidence="3" key="1">
    <citation type="submission" date="2022-12" db="EMBL/GenBank/DDBJ databases">
        <title>Clostridium sp. nov., isolated from industrial wastewater.</title>
        <authorList>
            <person name="Jiayan W."/>
        </authorList>
    </citation>
    <scope>NUCLEOTIDE SEQUENCE</scope>
    <source>
        <strain evidence="3">ZC22-4</strain>
    </source>
</reference>
<evidence type="ECO:0000256" key="2">
    <source>
        <dbReference type="SAM" id="Phobius"/>
    </source>
</evidence>
<comment type="caution">
    <text evidence="3">The sequence shown here is derived from an EMBL/GenBank/DDBJ whole genome shotgun (WGS) entry which is preliminary data.</text>
</comment>
<evidence type="ECO:0000313" key="4">
    <source>
        <dbReference type="Proteomes" id="UP001144612"/>
    </source>
</evidence>
<feature type="compositionally biased region" description="Low complexity" evidence="1">
    <location>
        <begin position="311"/>
        <end position="320"/>
    </location>
</feature>
<feature type="region of interest" description="Disordered" evidence="1">
    <location>
        <begin position="203"/>
        <end position="332"/>
    </location>
</feature>
<dbReference type="EMBL" id="JAPQFJ010000005">
    <property type="protein sequence ID" value="MCY6958344.1"/>
    <property type="molecule type" value="Genomic_DNA"/>
</dbReference>
<feature type="compositionally biased region" description="Basic and acidic residues" evidence="1">
    <location>
        <begin position="241"/>
        <end position="290"/>
    </location>
</feature>
<feature type="transmembrane region" description="Helical" evidence="2">
    <location>
        <begin position="177"/>
        <end position="197"/>
    </location>
</feature>
<gene>
    <name evidence="3" type="ORF">OW729_06980</name>
</gene>
<keyword evidence="4" id="KW-1185">Reference proteome</keyword>
<evidence type="ECO:0000313" key="3">
    <source>
        <dbReference type="EMBL" id="MCY6958344.1"/>
    </source>
</evidence>
<keyword evidence="2" id="KW-0812">Transmembrane</keyword>
<feature type="compositionally biased region" description="Low complexity" evidence="1">
    <location>
        <begin position="221"/>
        <end position="231"/>
    </location>
</feature>
<feature type="compositionally biased region" description="Polar residues" evidence="1">
    <location>
        <begin position="203"/>
        <end position="220"/>
    </location>
</feature>
<dbReference type="Proteomes" id="UP001144612">
    <property type="component" value="Unassembled WGS sequence"/>
</dbReference>
<keyword evidence="2" id="KW-1133">Transmembrane helix</keyword>
<sequence length="332" mass="36277">MVNIIKTAIITIMISITSGLLLERFKNLAPGILCSIGNGVPMEINNKKVYAYNITVNNLSKKTIHELTLNIQSSQSNLRIADAKMTKGLKFHSSIKDDILDIHIPFLSKDDEFSVTVYVENQYGLCNKPIIVMRSPENFKRVDSIEKKGSLPVFNISKIHRNKKTSENKTSKNKKTMIVIASIAVFAIVLGVLKFCLKGVPTSTKNPSVKTDISNQSNDATKPSTSKTTKNTDVKAPTRGKSKDTDKKTSTEGKAKEPDKEVPTEKTTKDTDKKMPTVETTKDTDKKETTGETTGNTGEANKSIDTKTSTEETTGNTNEKAPTDGTTGNAGN</sequence>
<name>A0ABT4D7S0_9CLOT</name>
<proteinExistence type="predicted"/>
<organism evidence="3 4">
    <name type="scientific">Clostridium brassicae</name>
    <dbReference type="NCBI Taxonomy" id="2999072"/>
    <lineage>
        <taxon>Bacteria</taxon>
        <taxon>Bacillati</taxon>
        <taxon>Bacillota</taxon>
        <taxon>Clostridia</taxon>
        <taxon>Eubacteriales</taxon>
        <taxon>Clostridiaceae</taxon>
        <taxon>Clostridium</taxon>
    </lineage>
</organism>
<dbReference type="RefSeq" id="WP_268060757.1">
    <property type="nucleotide sequence ID" value="NZ_JAPQFJ010000005.1"/>
</dbReference>
<protein>
    <submittedName>
        <fullName evidence="3">Uncharacterized protein</fullName>
    </submittedName>
</protein>